<evidence type="ECO:0000313" key="2">
    <source>
        <dbReference type="EMBL" id="EAS34464.1"/>
    </source>
</evidence>
<dbReference type="STRING" id="246410.A0A0E1RXQ7"/>
<proteinExistence type="predicted"/>
<dbReference type="GeneID" id="4564863"/>
<dbReference type="RefSeq" id="XP_001246047.1">
    <property type="nucleotide sequence ID" value="XM_001246046.1"/>
</dbReference>
<dbReference type="AlphaFoldDB" id="A0A0E1RXQ7"/>
<dbReference type="VEuPathDB" id="FungiDB:CIMG_05488"/>
<protein>
    <submittedName>
        <fullName evidence="2">Uncharacterized protein</fullName>
    </submittedName>
</protein>
<dbReference type="EMBL" id="GG704914">
    <property type="protein sequence ID" value="EAS34464.1"/>
    <property type="molecule type" value="Genomic_DNA"/>
</dbReference>
<sequence>MDHINTRNNSLPMEAAQSRPAMVDDMIHWLWYDGFYRGVVGWVNYWPIDELFNNPQPAPGLHGFDYEDGSDQFDMRDFDFNAALGEVAKETAFREYVKRMIRRHRQLLPAAIDEIDRRLLREGVSQQEVNDLTTGAASDAYGKLARLEEARRPFRMPERVQFRVISDLPGREWLPSDLYLEHTCNLTDLVDAIQRHRLIRYYPARQIGWTTDENRGVNNYSSLSDDTNDGTRRKMLAYKLIPTDNESTWVAQNTDGWDTISDDSVFVKMMGELQQDETKIAAICHESTLENIRQKQEQSLAIFPEDFRLLKPEDMDLDLAATFEFATEAWEEVEGCTPFPPDFDWSRLENGRIKNPDGTLPSTDDEL</sequence>
<reference evidence="3" key="1">
    <citation type="journal article" date="2009" name="Genome Res.">
        <title>Comparative genomic analyses of the human fungal pathogens Coccidioides and their relatives.</title>
        <authorList>
            <person name="Sharpton T.J."/>
            <person name="Stajich J.E."/>
            <person name="Rounsley S.D."/>
            <person name="Gardner M.J."/>
            <person name="Wortman J.R."/>
            <person name="Jordar V.S."/>
            <person name="Maiti R."/>
            <person name="Kodira C.D."/>
            <person name="Neafsey D.E."/>
            <person name="Zeng Q."/>
            <person name="Hung C.-Y."/>
            <person name="McMahan C."/>
            <person name="Muszewska A."/>
            <person name="Grynberg M."/>
            <person name="Mandel M.A."/>
            <person name="Kellner E.M."/>
            <person name="Barker B.M."/>
            <person name="Galgiani J.N."/>
            <person name="Orbach M.J."/>
            <person name="Kirkland T.N."/>
            <person name="Cole G.T."/>
            <person name="Henn M.R."/>
            <person name="Birren B.W."/>
            <person name="Taylor J.W."/>
        </authorList>
    </citation>
    <scope>NUCLEOTIDE SEQUENCE [LARGE SCALE GENOMIC DNA]</scope>
    <source>
        <strain evidence="3">RS</strain>
    </source>
</reference>
<keyword evidence="3" id="KW-1185">Reference proteome</keyword>
<feature type="region of interest" description="Disordered" evidence="1">
    <location>
        <begin position="347"/>
        <end position="367"/>
    </location>
</feature>
<accession>A0A0E1RXQ7</accession>
<dbReference type="OrthoDB" id="4186463at2759"/>
<evidence type="ECO:0000313" key="3">
    <source>
        <dbReference type="Proteomes" id="UP000001261"/>
    </source>
</evidence>
<dbReference type="InParanoid" id="A0A0E1RXQ7"/>
<gene>
    <name evidence="2" type="ORF">CIMG_05488</name>
</gene>
<reference evidence="3" key="2">
    <citation type="journal article" date="2010" name="Genome Res.">
        <title>Population genomic sequencing of Coccidioides fungi reveals recent hybridization and transposon control.</title>
        <authorList>
            <person name="Neafsey D.E."/>
            <person name="Barker B.M."/>
            <person name="Sharpton T.J."/>
            <person name="Stajich J.E."/>
            <person name="Park D.J."/>
            <person name="Whiston E."/>
            <person name="Hung C.-Y."/>
            <person name="McMahan C."/>
            <person name="White J."/>
            <person name="Sykes S."/>
            <person name="Heiman D."/>
            <person name="Young S."/>
            <person name="Zeng Q."/>
            <person name="Abouelleil A."/>
            <person name="Aftuck L."/>
            <person name="Bessette D."/>
            <person name="Brown A."/>
            <person name="FitzGerald M."/>
            <person name="Lui A."/>
            <person name="Macdonald J.P."/>
            <person name="Priest M."/>
            <person name="Orbach M.J."/>
            <person name="Galgiani J.N."/>
            <person name="Kirkland T.N."/>
            <person name="Cole G.T."/>
            <person name="Birren B.W."/>
            <person name="Henn M.R."/>
            <person name="Taylor J.W."/>
            <person name="Rounsley S.D."/>
        </authorList>
    </citation>
    <scope>GENOME REANNOTATION</scope>
    <source>
        <strain evidence="3">RS</strain>
    </source>
</reference>
<name>A0A0E1RXQ7_COCIM</name>
<organism evidence="2 3">
    <name type="scientific">Coccidioides immitis (strain RS)</name>
    <name type="common">Valley fever fungus</name>
    <dbReference type="NCBI Taxonomy" id="246410"/>
    <lineage>
        <taxon>Eukaryota</taxon>
        <taxon>Fungi</taxon>
        <taxon>Dikarya</taxon>
        <taxon>Ascomycota</taxon>
        <taxon>Pezizomycotina</taxon>
        <taxon>Eurotiomycetes</taxon>
        <taxon>Eurotiomycetidae</taxon>
        <taxon>Onygenales</taxon>
        <taxon>Onygenaceae</taxon>
        <taxon>Coccidioides</taxon>
    </lineage>
</organism>
<dbReference type="KEGG" id="cim:CIMG_05488"/>
<dbReference type="OMA" id="WHDGFYK"/>
<dbReference type="Proteomes" id="UP000001261">
    <property type="component" value="Unassembled WGS sequence"/>
</dbReference>
<evidence type="ECO:0000256" key="1">
    <source>
        <dbReference type="SAM" id="MobiDB-lite"/>
    </source>
</evidence>